<evidence type="ECO:0000313" key="3">
    <source>
        <dbReference type="Proteomes" id="UP000682892"/>
    </source>
</evidence>
<reference evidence="2" key="2">
    <citation type="journal article" date="2007" name="Science">
        <title>Genome sequence of Aedes aegypti, a major arbovirus vector.</title>
        <authorList>
            <person name="Nene V."/>
            <person name="Wortman J.R."/>
            <person name="Lawson D."/>
            <person name="Haas B."/>
            <person name="Kodira C."/>
            <person name="Tu Z.J."/>
            <person name="Loftus B."/>
            <person name="Xi Z."/>
            <person name="Megy K."/>
            <person name="Grabherr M."/>
            <person name="Ren Q."/>
            <person name="Zdobnov E.M."/>
            <person name="Lobo N.F."/>
            <person name="Campbell K.S."/>
            <person name="Brown S.E."/>
            <person name="Bonaldo M.F."/>
            <person name="Zhu J."/>
            <person name="Sinkins S.P."/>
            <person name="Hogenkamp D.G."/>
            <person name="Amedeo P."/>
            <person name="Arensburger P."/>
            <person name="Atkinson P.W."/>
            <person name="Bidwell S."/>
            <person name="Biedler J."/>
            <person name="Birney E."/>
            <person name="Bruggner R.V."/>
            <person name="Costas J."/>
            <person name="Coy M.R."/>
            <person name="Crabtree J."/>
            <person name="Crawford M."/>
            <person name="Debruyn B."/>
            <person name="Decaprio D."/>
            <person name="Eiglmeier K."/>
            <person name="Eisenstadt E."/>
            <person name="El-Dorry H."/>
            <person name="Gelbart W.M."/>
            <person name="Gomes S.L."/>
            <person name="Hammond M."/>
            <person name="Hannick L.I."/>
            <person name="Hogan J.R."/>
            <person name="Holmes M.H."/>
            <person name="Jaffe D."/>
            <person name="Johnston J.S."/>
            <person name="Kennedy R.C."/>
            <person name="Koo H."/>
            <person name="Kravitz S."/>
            <person name="Kriventseva E.V."/>
            <person name="Kulp D."/>
            <person name="Labutti K."/>
            <person name="Lee E."/>
            <person name="Li S."/>
            <person name="Lovin D.D."/>
            <person name="Mao C."/>
            <person name="Mauceli E."/>
            <person name="Menck C.F."/>
            <person name="Miller J.R."/>
            <person name="Montgomery P."/>
            <person name="Mori A."/>
            <person name="Nascimento A.L."/>
            <person name="Naveira H.F."/>
            <person name="Nusbaum C."/>
            <person name="O'leary S."/>
            <person name="Orvis J."/>
            <person name="Pertea M."/>
            <person name="Quesneville H."/>
            <person name="Reidenbach K.R."/>
            <person name="Rogers Y.H."/>
            <person name="Roth C.W."/>
            <person name="Schneider J.R."/>
            <person name="Schatz M."/>
            <person name="Shumway M."/>
            <person name="Stanke M."/>
            <person name="Stinson E.O."/>
            <person name="Tubio J.M."/>
            <person name="Vanzee J.P."/>
            <person name="Verjovski-Almeida S."/>
            <person name="Werner D."/>
            <person name="White O."/>
            <person name="Wyder S."/>
            <person name="Zeng Q."/>
            <person name="Zhao Q."/>
            <person name="Zhao Y."/>
            <person name="Hill C.A."/>
            <person name="Raikhel A.S."/>
            <person name="Soares M.B."/>
            <person name="Knudson D.L."/>
            <person name="Lee N.H."/>
            <person name="Galagan J."/>
            <person name="Salzberg S.L."/>
            <person name="Paulsen I.T."/>
            <person name="Dimopoulos G."/>
            <person name="Collins F.H."/>
            <person name="Birren B."/>
            <person name="Fraser-Liggett C.M."/>
            <person name="Severson D.W."/>
        </authorList>
    </citation>
    <scope>NUCLEOTIDE SEQUENCE [LARGE SCALE GENOMIC DNA]</scope>
    <source>
        <strain evidence="2">Liverpool</strain>
    </source>
</reference>
<feature type="non-terminal residue" evidence="2">
    <location>
        <position position="1"/>
    </location>
</feature>
<accession>Q16JJ3</accession>
<reference evidence="2" key="1">
    <citation type="submission" date="2005-10" db="EMBL/GenBank/DDBJ databases">
        <authorList>
            <person name="Loftus B.J."/>
            <person name="Nene V.M."/>
            <person name="Hannick L.I."/>
            <person name="Bidwell S."/>
            <person name="Haas B."/>
            <person name="Amedeo P."/>
            <person name="Orvis J."/>
            <person name="Wortman J.R."/>
            <person name="White O.R."/>
            <person name="Salzberg S."/>
            <person name="Shumway M."/>
            <person name="Koo H."/>
            <person name="Zhao Y."/>
            <person name="Holmes M."/>
            <person name="Miller J."/>
            <person name="Schatz M."/>
            <person name="Pop M."/>
            <person name="Pai G."/>
            <person name="Utterback T."/>
            <person name="Rogers Y.-H."/>
            <person name="Kravitz S."/>
            <person name="Fraser C.M."/>
        </authorList>
    </citation>
    <scope>NUCLEOTIDE SEQUENCE</scope>
    <source>
        <strain evidence="2">Liverpool</strain>
    </source>
</reference>
<dbReference type="HOGENOM" id="CLU_2352458_0_0_1"/>
<dbReference type="EMBL" id="CH478006">
    <property type="protein sequence ID" value="EAT34448.1"/>
    <property type="molecule type" value="Genomic_DNA"/>
</dbReference>
<dbReference type="AlphaFoldDB" id="Q16JJ3"/>
<dbReference type="STRING" id="7159.Q16JJ3"/>
<organism evidence="2 3">
    <name type="scientific">Aedes aegypti</name>
    <name type="common">Yellowfever mosquito</name>
    <name type="synonym">Culex aegypti</name>
    <dbReference type="NCBI Taxonomy" id="7159"/>
    <lineage>
        <taxon>Eukaryota</taxon>
        <taxon>Metazoa</taxon>
        <taxon>Ecdysozoa</taxon>
        <taxon>Arthropoda</taxon>
        <taxon>Hexapoda</taxon>
        <taxon>Insecta</taxon>
        <taxon>Pterygota</taxon>
        <taxon>Neoptera</taxon>
        <taxon>Endopterygota</taxon>
        <taxon>Diptera</taxon>
        <taxon>Nematocera</taxon>
        <taxon>Culicoidea</taxon>
        <taxon>Culicidae</taxon>
        <taxon>Culicinae</taxon>
        <taxon>Aedini</taxon>
        <taxon>Aedes</taxon>
        <taxon>Stegomyia</taxon>
    </lineage>
</organism>
<sequence length="97" mass="10971">RRQKKNYKSFAILTSQLLHSATHIRRKTLASFRVAGVEKRLATKGFKIGQLNSIRFNEDGTARMHEGEIVIKKVQGHVPKSGAPREKPAKDATITYR</sequence>
<gene>
    <name evidence="2" type="ORF">AaeL_AAEL013311</name>
</gene>
<name>Q16JJ3_AEDAE</name>
<feature type="region of interest" description="Disordered" evidence="1">
    <location>
        <begin position="76"/>
        <end position="97"/>
    </location>
</feature>
<reference evidence="2" key="3">
    <citation type="submission" date="2012-09" db="EMBL/GenBank/DDBJ databases">
        <authorList>
            <consortium name="VectorBase"/>
        </authorList>
    </citation>
    <scope>NUCLEOTIDE SEQUENCE</scope>
    <source>
        <strain evidence="2">Liverpool</strain>
    </source>
</reference>
<dbReference type="Proteomes" id="UP000682892">
    <property type="component" value="Unassembled WGS sequence"/>
</dbReference>
<proteinExistence type="predicted"/>
<feature type="non-terminal residue" evidence="2">
    <location>
        <position position="97"/>
    </location>
</feature>
<dbReference type="PaxDb" id="7159-AAEL013311-PA"/>
<evidence type="ECO:0000256" key="1">
    <source>
        <dbReference type="SAM" id="MobiDB-lite"/>
    </source>
</evidence>
<evidence type="ECO:0000313" key="2">
    <source>
        <dbReference type="EMBL" id="EAT34448.1"/>
    </source>
</evidence>
<protein>
    <submittedName>
        <fullName evidence="2">AAEL013311-PA</fullName>
    </submittedName>
</protein>